<feature type="compositionally biased region" description="Basic and acidic residues" evidence="1">
    <location>
        <begin position="169"/>
        <end position="201"/>
    </location>
</feature>
<dbReference type="EMBL" id="CAXAMM010043573">
    <property type="protein sequence ID" value="CAK9110722.1"/>
    <property type="molecule type" value="Genomic_DNA"/>
</dbReference>
<reference evidence="2 3" key="1">
    <citation type="submission" date="2024-02" db="EMBL/GenBank/DDBJ databases">
        <authorList>
            <person name="Chen Y."/>
            <person name="Shah S."/>
            <person name="Dougan E. K."/>
            <person name="Thang M."/>
            <person name="Chan C."/>
        </authorList>
    </citation>
    <scope>NUCLEOTIDE SEQUENCE [LARGE SCALE GENOMIC DNA]</scope>
</reference>
<comment type="caution">
    <text evidence="2">The sequence shown here is derived from an EMBL/GenBank/DDBJ whole genome shotgun (WGS) entry which is preliminary data.</text>
</comment>
<proteinExistence type="predicted"/>
<accession>A0ABP0SEA3</accession>
<name>A0ABP0SEA3_9DINO</name>
<sequence>MAPLFTPEQLDSLHQVQAQAPWLYARLETPQAPALQRPSFLPSTDRDWRVRKEEMDSRSSQELIAHVQTAEAAEKEDLLRHLRQLTYENGLLRDEAQRRIREEVVKPPAGLHERHVQTLLEENLRLQQELRRMSSILPPAKEDDPIFATPNGSSGREEGTGGRGRKTQQRVEENDGRRSSEVDDSKGQESTARKETEEEPVKNSGTGKGRGSKKKEVGSEEDSVHHQTLQVILKVVEGMQKMQDRMSKGSSTDLENEPEMVKHNVELPKLPEWNCESAPIDFADWLLLLAPLMADLTSASEEWWNLTLEESRQWYQRHLTKSPLDRLTHQISPSAKLTTRKWARLEKRTTALLLSAIPESLREEVVSSKSLSTFGILVKGMIAYQPGGLSERQAILAALENPMEAASIGQAVMTLRKWLRWRRRAEEVGVSIPDPTILARGLSKLTKKLVVVHPELNFSTVSIFLLS</sequence>
<protein>
    <submittedName>
        <fullName evidence="2">Retrovirus-related Pol polyprotein from transposon TNT 1-94</fullName>
    </submittedName>
</protein>
<evidence type="ECO:0000313" key="2">
    <source>
        <dbReference type="EMBL" id="CAK9110722.1"/>
    </source>
</evidence>
<gene>
    <name evidence="2" type="ORF">SCF082_LOCUS51417</name>
</gene>
<keyword evidence="3" id="KW-1185">Reference proteome</keyword>
<evidence type="ECO:0000256" key="1">
    <source>
        <dbReference type="SAM" id="MobiDB-lite"/>
    </source>
</evidence>
<evidence type="ECO:0000313" key="3">
    <source>
        <dbReference type="Proteomes" id="UP001642464"/>
    </source>
</evidence>
<feature type="compositionally biased region" description="Basic and acidic residues" evidence="1">
    <location>
        <begin position="214"/>
        <end position="225"/>
    </location>
</feature>
<organism evidence="2 3">
    <name type="scientific">Durusdinium trenchii</name>
    <dbReference type="NCBI Taxonomy" id="1381693"/>
    <lineage>
        <taxon>Eukaryota</taxon>
        <taxon>Sar</taxon>
        <taxon>Alveolata</taxon>
        <taxon>Dinophyceae</taxon>
        <taxon>Suessiales</taxon>
        <taxon>Symbiodiniaceae</taxon>
        <taxon>Durusdinium</taxon>
    </lineage>
</organism>
<feature type="region of interest" description="Disordered" evidence="1">
    <location>
        <begin position="136"/>
        <end position="226"/>
    </location>
</feature>
<dbReference type="Proteomes" id="UP001642464">
    <property type="component" value="Unassembled WGS sequence"/>
</dbReference>